<comment type="subcellular location">
    <subcellularLocation>
        <location evidence="1">Cell membrane</location>
        <topology evidence="1">Multi-pass membrane protein</topology>
    </subcellularLocation>
</comment>
<evidence type="ECO:0000256" key="12">
    <source>
        <dbReference type="SAM" id="Phobius"/>
    </source>
</evidence>
<keyword evidence="8" id="KW-0406">Ion transport</keyword>
<reference evidence="13 14" key="1">
    <citation type="submission" date="2019-08" db="EMBL/GenBank/DDBJ databases">
        <title>Calorimonas adulescens gen. nov., sp. nov., an anaerobic thermophilic bacterium from Sakhalin hot spring.</title>
        <authorList>
            <person name="Khomyakova M.A."/>
            <person name="Merkel A.Y."/>
            <person name="Novikov A."/>
            <person name="Bonch-Osmolovskaya E.A."/>
            <person name="Slobodkin A.I."/>
        </authorList>
    </citation>
    <scope>NUCLEOTIDE SEQUENCE [LARGE SCALE GENOMIC DNA]</scope>
    <source>
        <strain evidence="13 14">A05MB</strain>
    </source>
</reference>
<feature type="transmembrane region" description="Helical" evidence="12">
    <location>
        <begin position="250"/>
        <end position="270"/>
    </location>
</feature>
<dbReference type="GO" id="GO:0000287">
    <property type="term" value="F:magnesium ion binding"/>
    <property type="evidence" value="ECO:0007669"/>
    <property type="project" value="TreeGrafter"/>
</dbReference>
<dbReference type="PANTHER" id="PTHR46494">
    <property type="entry name" value="CORA FAMILY METAL ION TRANSPORTER (EUROFUNG)"/>
    <property type="match status" value="1"/>
</dbReference>
<keyword evidence="14" id="KW-1185">Reference proteome</keyword>
<evidence type="ECO:0000256" key="9">
    <source>
        <dbReference type="ARBA" id="ARBA00023136"/>
    </source>
</evidence>
<organism evidence="13 14">
    <name type="scientific">Calorimonas adulescens</name>
    <dbReference type="NCBI Taxonomy" id="2606906"/>
    <lineage>
        <taxon>Bacteria</taxon>
        <taxon>Bacillati</taxon>
        <taxon>Bacillota</taxon>
        <taxon>Clostridia</taxon>
        <taxon>Thermoanaerobacterales</taxon>
        <taxon>Thermoanaerobacteraceae</taxon>
        <taxon>Calorimonas</taxon>
    </lineage>
</organism>
<dbReference type="PANTHER" id="PTHR46494:SF1">
    <property type="entry name" value="CORA FAMILY METAL ION TRANSPORTER (EUROFUNG)"/>
    <property type="match status" value="1"/>
</dbReference>
<sequence>MQYITKDLIYQDYIDKTLDTVDVLWVMSSVEEFLSKKLDEKINLTEKIVELINADRPKIKLHRINDDYFFVMPYFTRHHSGYLVEYIYYIYREDGYIVTLYKEKPEFFKGIEHDIKNKKIGKLNVNKLLFYILEECCENYYSLSDWFMSELEKLESKIYDVYSISYLRNLLNFKNMVYRYAHIVNLSKYVVDDLNEIDMLAESKDSLSMVLNEKYRDASERLRFVLESANNVIESYVSIMDLKANEQMRFLTIVATLLMPLTVISGIYGMNFNNMPELRWRYGYFITLAVMAIITIIQIIYFKRKKWL</sequence>
<protein>
    <recommendedName>
        <fullName evidence="15">Magnesium transporter CorA family protein</fullName>
    </recommendedName>
</protein>
<accession>A0A5D8QGW2</accession>
<evidence type="ECO:0000256" key="8">
    <source>
        <dbReference type="ARBA" id="ARBA00023065"/>
    </source>
</evidence>
<evidence type="ECO:0000256" key="6">
    <source>
        <dbReference type="ARBA" id="ARBA00022842"/>
    </source>
</evidence>
<dbReference type="SUPFAM" id="SSF143865">
    <property type="entry name" value="CorA soluble domain-like"/>
    <property type="match status" value="1"/>
</dbReference>
<proteinExistence type="inferred from homology"/>
<evidence type="ECO:0008006" key="15">
    <source>
        <dbReference type="Google" id="ProtNLM"/>
    </source>
</evidence>
<evidence type="ECO:0000256" key="2">
    <source>
        <dbReference type="ARBA" id="ARBA00009765"/>
    </source>
</evidence>
<comment type="catalytic activity">
    <reaction evidence="10">
        <text>Mg(2+)(in) = Mg(2+)(out)</text>
        <dbReference type="Rhea" id="RHEA:29827"/>
        <dbReference type="ChEBI" id="CHEBI:18420"/>
    </reaction>
</comment>
<dbReference type="FunFam" id="1.20.58.340:FF:000004">
    <property type="entry name" value="Magnesium transport protein CorA"/>
    <property type="match status" value="1"/>
</dbReference>
<dbReference type="Pfam" id="PF01544">
    <property type="entry name" value="CorA"/>
    <property type="match status" value="1"/>
</dbReference>
<dbReference type="EMBL" id="VTPS01000004">
    <property type="protein sequence ID" value="TZE82763.1"/>
    <property type="molecule type" value="Genomic_DNA"/>
</dbReference>
<comment type="similarity">
    <text evidence="2">Belongs to the CorA metal ion transporter (MIT) (TC 1.A.35) family.</text>
</comment>
<dbReference type="GO" id="GO:0015095">
    <property type="term" value="F:magnesium ion transmembrane transporter activity"/>
    <property type="evidence" value="ECO:0007669"/>
    <property type="project" value="TreeGrafter"/>
</dbReference>
<dbReference type="InterPro" id="IPR045863">
    <property type="entry name" value="CorA_TM1_TM2"/>
</dbReference>
<dbReference type="Proteomes" id="UP000322976">
    <property type="component" value="Unassembled WGS sequence"/>
</dbReference>
<evidence type="ECO:0000256" key="11">
    <source>
        <dbReference type="ARBA" id="ARBA00045497"/>
    </source>
</evidence>
<evidence type="ECO:0000256" key="1">
    <source>
        <dbReference type="ARBA" id="ARBA00004651"/>
    </source>
</evidence>
<keyword evidence="5 12" id="KW-0812">Transmembrane</keyword>
<evidence type="ECO:0000256" key="10">
    <source>
        <dbReference type="ARBA" id="ARBA00034269"/>
    </source>
</evidence>
<keyword evidence="7 12" id="KW-1133">Transmembrane helix</keyword>
<comment type="function">
    <text evidence="11">Mediates influx of magnesium ions. Alternates between open and closed states. Activated by low cytoplasmic Mg(2+) levels. Inactive when cytoplasmic Mg(2+) levels are high.</text>
</comment>
<comment type="caution">
    <text evidence="13">The sequence shown here is derived from an EMBL/GenBank/DDBJ whole genome shotgun (WGS) entry which is preliminary data.</text>
</comment>
<name>A0A5D8QGW2_9THEO</name>
<dbReference type="AlphaFoldDB" id="A0A5D8QGW2"/>
<dbReference type="Gene3D" id="1.20.58.340">
    <property type="entry name" value="Magnesium transport protein CorA, transmembrane region"/>
    <property type="match status" value="1"/>
</dbReference>
<dbReference type="InterPro" id="IPR045861">
    <property type="entry name" value="CorA_cytoplasmic_dom"/>
</dbReference>
<evidence type="ECO:0000256" key="5">
    <source>
        <dbReference type="ARBA" id="ARBA00022692"/>
    </source>
</evidence>
<keyword evidence="3" id="KW-0813">Transport</keyword>
<keyword evidence="4" id="KW-1003">Cell membrane</keyword>
<dbReference type="GO" id="GO:0050897">
    <property type="term" value="F:cobalt ion binding"/>
    <property type="evidence" value="ECO:0007669"/>
    <property type="project" value="TreeGrafter"/>
</dbReference>
<dbReference type="SUPFAM" id="SSF144083">
    <property type="entry name" value="Magnesium transport protein CorA, transmembrane region"/>
    <property type="match status" value="1"/>
</dbReference>
<gene>
    <name evidence="13" type="ORF">FWJ32_03955</name>
</gene>
<dbReference type="RefSeq" id="WP_149544676.1">
    <property type="nucleotide sequence ID" value="NZ_VTPS01000004.1"/>
</dbReference>
<evidence type="ECO:0000313" key="13">
    <source>
        <dbReference type="EMBL" id="TZE82763.1"/>
    </source>
</evidence>
<dbReference type="InterPro" id="IPR002523">
    <property type="entry name" value="MgTranspt_CorA/ZnTranspt_ZntB"/>
</dbReference>
<dbReference type="GO" id="GO:0015087">
    <property type="term" value="F:cobalt ion transmembrane transporter activity"/>
    <property type="evidence" value="ECO:0007669"/>
    <property type="project" value="TreeGrafter"/>
</dbReference>
<evidence type="ECO:0000256" key="3">
    <source>
        <dbReference type="ARBA" id="ARBA00022448"/>
    </source>
</evidence>
<keyword evidence="9 12" id="KW-0472">Membrane</keyword>
<dbReference type="GO" id="GO:0005886">
    <property type="term" value="C:plasma membrane"/>
    <property type="evidence" value="ECO:0007669"/>
    <property type="project" value="UniProtKB-SubCell"/>
</dbReference>
<feature type="transmembrane region" description="Helical" evidence="12">
    <location>
        <begin position="282"/>
        <end position="302"/>
    </location>
</feature>
<evidence type="ECO:0000313" key="14">
    <source>
        <dbReference type="Proteomes" id="UP000322976"/>
    </source>
</evidence>
<keyword evidence="6" id="KW-0460">Magnesium</keyword>
<evidence type="ECO:0000256" key="4">
    <source>
        <dbReference type="ARBA" id="ARBA00022475"/>
    </source>
</evidence>
<evidence type="ECO:0000256" key="7">
    <source>
        <dbReference type="ARBA" id="ARBA00022989"/>
    </source>
</evidence>